<dbReference type="SUPFAM" id="SSF56281">
    <property type="entry name" value="Metallo-hydrolase/oxidoreductase"/>
    <property type="match status" value="1"/>
</dbReference>
<feature type="non-terminal residue" evidence="2">
    <location>
        <position position="247"/>
    </location>
</feature>
<dbReference type="GO" id="GO:0004521">
    <property type="term" value="F:RNA endonuclease activity"/>
    <property type="evidence" value="ECO:0007669"/>
    <property type="project" value="TreeGrafter"/>
</dbReference>
<dbReference type="AlphaFoldDB" id="A0A9D1K265"/>
<evidence type="ECO:0000259" key="1">
    <source>
        <dbReference type="SMART" id="SM00849"/>
    </source>
</evidence>
<sequence>MELSFLGAAHEVTGSCHYLKACGLHILVDCGMQQGPDEYENQEIPVNPAEIDYVLLTHAHIDHSGRLPLLYAKGFRGTVIATEATVDLCGIMLRDSAHIQMFEAEWRNRKAKRSGHPEYVPLYDMNDAEGVLKRFRSCQYGEIIRLSASVEIRYVDVGHLLGSASIEVWVEENSEKRKIVFSGDIGNINQPLLRDPQKIEDADYVVMECTYGDRSHDAPPDYAKELANVIQRTFDRGGNVVIPSFAV</sequence>
<proteinExistence type="predicted"/>
<reference evidence="2" key="2">
    <citation type="journal article" date="2021" name="PeerJ">
        <title>Extensive microbial diversity within the chicken gut microbiome revealed by metagenomics and culture.</title>
        <authorList>
            <person name="Gilroy R."/>
            <person name="Ravi A."/>
            <person name="Getino M."/>
            <person name="Pursley I."/>
            <person name="Horton D.L."/>
            <person name="Alikhan N.F."/>
            <person name="Baker D."/>
            <person name="Gharbi K."/>
            <person name="Hall N."/>
            <person name="Watson M."/>
            <person name="Adriaenssens E.M."/>
            <person name="Foster-Nyarko E."/>
            <person name="Jarju S."/>
            <person name="Secka A."/>
            <person name="Antonio M."/>
            <person name="Oren A."/>
            <person name="Chaudhuri R.R."/>
            <person name="La Ragione R."/>
            <person name="Hildebrand F."/>
            <person name="Pallen M.J."/>
        </authorList>
    </citation>
    <scope>NUCLEOTIDE SEQUENCE</scope>
    <source>
        <strain evidence="2">6086</strain>
    </source>
</reference>
<dbReference type="Proteomes" id="UP000824141">
    <property type="component" value="Unassembled WGS sequence"/>
</dbReference>
<feature type="domain" description="Metallo-beta-lactamase" evidence="1">
    <location>
        <begin position="13"/>
        <end position="245"/>
    </location>
</feature>
<dbReference type="Gene3D" id="3.60.15.10">
    <property type="entry name" value="Ribonuclease Z/Hydroxyacylglutathione hydrolase-like"/>
    <property type="match status" value="1"/>
</dbReference>
<dbReference type="PANTHER" id="PTHR11203:SF37">
    <property type="entry name" value="INTEGRATOR COMPLEX SUBUNIT 11"/>
    <property type="match status" value="1"/>
</dbReference>
<comment type="caution">
    <text evidence="2">The sequence shown here is derived from an EMBL/GenBank/DDBJ whole genome shotgun (WGS) entry which is preliminary data.</text>
</comment>
<protein>
    <submittedName>
        <fullName evidence="2">MBL fold metallo-hydrolase</fullName>
    </submittedName>
</protein>
<dbReference type="InterPro" id="IPR050698">
    <property type="entry name" value="MBL"/>
</dbReference>
<dbReference type="CDD" id="cd16295">
    <property type="entry name" value="TTHA0252-CPSF-like_MBL-fold"/>
    <property type="match status" value="1"/>
</dbReference>
<name>A0A9D1K265_9FIRM</name>
<dbReference type="InterPro" id="IPR001279">
    <property type="entry name" value="Metallo-B-lactamas"/>
</dbReference>
<accession>A0A9D1K265</accession>
<gene>
    <name evidence="2" type="ORF">IAD03_07220</name>
</gene>
<evidence type="ECO:0000313" key="2">
    <source>
        <dbReference type="EMBL" id="HIS79146.1"/>
    </source>
</evidence>
<dbReference type="PANTHER" id="PTHR11203">
    <property type="entry name" value="CLEAVAGE AND POLYADENYLATION SPECIFICITY FACTOR FAMILY MEMBER"/>
    <property type="match status" value="1"/>
</dbReference>
<organism evidence="2 3">
    <name type="scientific">Candidatus Caccousia stercoris</name>
    <dbReference type="NCBI Taxonomy" id="2840723"/>
    <lineage>
        <taxon>Bacteria</taxon>
        <taxon>Bacillati</taxon>
        <taxon>Bacillota</taxon>
        <taxon>Clostridia</taxon>
        <taxon>Eubacteriales</taxon>
        <taxon>Oscillospiraceae</taxon>
        <taxon>Oscillospiraceae incertae sedis</taxon>
        <taxon>Candidatus Caccousia</taxon>
    </lineage>
</organism>
<reference evidence="2" key="1">
    <citation type="submission" date="2020-10" db="EMBL/GenBank/DDBJ databases">
        <authorList>
            <person name="Gilroy R."/>
        </authorList>
    </citation>
    <scope>NUCLEOTIDE SEQUENCE</scope>
    <source>
        <strain evidence="2">6086</strain>
    </source>
</reference>
<dbReference type="EMBL" id="DVJM01000147">
    <property type="protein sequence ID" value="HIS79146.1"/>
    <property type="molecule type" value="Genomic_DNA"/>
</dbReference>
<dbReference type="Pfam" id="PF00753">
    <property type="entry name" value="Lactamase_B"/>
    <property type="match status" value="1"/>
</dbReference>
<evidence type="ECO:0000313" key="3">
    <source>
        <dbReference type="Proteomes" id="UP000824141"/>
    </source>
</evidence>
<dbReference type="InterPro" id="IPR036866">
    <property type="entry name" value="RibonucZ/Hydroxyglut_hydro"/>
</dbReference>
<dbReference type="SMART" id="SM00849">
    <property type="entry name" value="Lactamase_B"/>
    <property type="match status" value="1"/>
</dbReference>